<feature type="transmembrane region" description="Helical" evidence="7">
    <location>
        <begin position="228"/>
        <end position="252"/>
    </location>
</feature>
<feature type="transmembrane region" description="Helical" evidence="7">
    <location>
        <begin position="430"/>
        <end position="455"/>
    </location>
</feature>
<proteinExistence type="inferred from homology"/>
<reference evidence="9 10" key="1">
    <citation type="submission" date="2024-03" db="EMBL/GenBank/DDBJ databases">
        <title>Novel species of the genus Variovorax.</title>
        <authorList>
            <person name="Liu Q."/>
            <person name="Xin Y.-H."/>
        </authorList>
    </citation>
    <scope>NUCLEOTIDE SEQUENCE [LARGE SCALE GENOMIC DNA]</scope>
    <source>
        <strain evidence="9 10">KACC 18900</strain>
    </source>
</reference>
<keyword evidence="5 7" id="KW-1133">Transmembrane helix</keyword>
<dbReference type="InterPro" id="IPR011701">
    <property type="entry name" value="MFS"/>
</dbReference>
<feature type="transmembrane region" description="Helical" evidence="7">
    <location>
        <begin position="139"/>
        <end position="158"/>
    </location>
</feature>
<feature type="transmembrane region" description="Helical" evidence="7">
    <location>
        <begin position="493"/>
        <end position="512"/>
    </location>
</feature>
<evidence type="ECO:0000256" key="3">
    <source>
        <dbReference type="ARBA" id="ARBA00022448"/>
    </source>
</evidence>
<evidence type="ECO:0000256" key="5">
    <source>
        <dbReference type="ARBA" id="ARBA00022989"/>
    </source>
</evidence>
<dbReference type="PROSITE" id="PS50850">
    <property type="entry name" value="MFS"/>
    <property type="match status" value="1"/>
</dbReference>
<dbReference type="InterPro" id="IPR020846">
    <property type="entry name" value="MFS_dom"/>
</dbReference>
<dbReference type="RefSeq" id="WP_340343400.1">
    <property type="nucleotide sequence ID" value="NZ_JBBKZT010000007.1"/>
</dbReference>
<dbReference type="SUPFAM" id="SSF103473">
    <property type="entry name" value="MFS general substrate transporter"/>
    <property type="match status" value="1"/>
</dbReference>
<protein>
    <submittedName>
        <fullName evidence="9">MFS transporter</fullName>
    </submittedName>
</protein>
<dbReference type="InterPro" id="IPR036259">
    <property type="entry name" value="MFS_trans_sf"/>
</dbReference>
<feature type="transmembrane region" description="Helical" evidence="7">
    <location>
        <begin position="337"/>
        <end position="359"/>
    </location>
</feature>
<feature type="transmembrane region" description="Helical" evidence="7">
    <location>
        <begin position="52"/>
        <end position="71"/>
    </location>
</feature>
<keyword evidence="4 7" id="KW-0812">Transmembrane</keyword>
<dbReference type="Gene3D" id="1.20.1250.20">
    <property type="entry name" value="MFS general substrate transporter like domains"/>
    <property type="match status" value="1"/>
</dbReference>
<accession>A0ABU8WL53</accession>
<feature type="transmembrane region" description="Helical" evidence="7">
    <location>
        <begin position="170"/>
        <end position="192"/>
    </location>
</feature>
<dbReference type="PROSITE" id="PS51257">
    <property type="entry name" value="PROKAR_LIPOPROTEIN"/>
    <property type="match status" value="1"/>
</dbReference>
<feature type="transmembrane region" description="Helical" evidence="7">
    <location>
        <begin position="258"/>
        <end position="277"/>
    </location>
</feature>
<evidence type="ECO:0000256" key="2">
    <source>
        <dbReference type="ARBA" id="ARBA00010992"/>
    </source>
</evidence>
<comment type="caution">
    <text evidence="9">The sequence shown here is derived from an EMBL/GenBank/DDBJ whole genome shotgun (WGS) entry which is preliminary data.</text>
</comment>
<dbReference type="PROSITE" id="PS00217">
    <property type="entry name" value="SUGAR_TRANSPORT_2"/>
    <property type="match status" value="1"/>
</dbReference>
<evidence type="ECO:0000256" key="6">
    <source>
        <dbReference type="ARBA" id="ARBA00023136"/>
    </source>
</evidence>
<evidence type="ECO:0000256" key="4">
    <source>
        <dbReference type="ARBA" id="ARBA00022692"/>
    </source>
</evidence>
<sequence>MNPNRSISFHHPVAFWLGCIAIIGGVLSHMPMFMMGRHNGYQMVGMPMDTPMLIGMAMVPLGVLLSAYGLMPRIGRMAKSGHGGRHLQFHVADGVPLNAEHWKLVTVLVIALAVDVLKPATLGFVMPGMTREYEITKETAGVLALVALTGTTVGSVVWGRIADVFGRRAAILLSALMFIGTAICGAMPAFGWNLAMCFLMGASAGGLLPITFTLMAESVPAAHRGWLLVALGGVGTSAGYLLAAGSAAWLVPEFSWRALWLLGLPTGLIIVFLGRYIPESPRFMSNAGLVNEAREVLERFSGPRAAATPAEAVVVEAVEEAPSGGLAQLLRSSHARITWGLMVCGVAWGLVNFGFLLWLPTNLGSMGMDATAASALLARSALLALPGIGIVIWLYHRWSSIKALVLFIALTTATLLLFVAMSMLKVQSSMAIVSATALLLVSSSGVIAMLIPYAAEIYPVHLRGTGSGVIAASSKFGGIVGAGLGVMGVFTHFAISALLIAVPMALAAALLIRSGIETRGRRLEEIQRALHLRAR</sequence>
<gene>
    <name evidence="9" type="ORF">WKW82_16535</name>
</gene>
<feature type="transmembrane region" description="Helical" evidence="7">
    <location>
        <begin position="403"/>
        <end position="424"/>
    </location>
</feature>
<keyword evidence="3" id="KW-0813">Transport</keyword>
<feature type="domain" description="Major facilitator superfamily (MFS) profile" evidence="8">
    <location>
        <begin position="104"/>
        <end position="519"/>
    </location>
</feature>
<dbReference type="PANTHER" id="PTHR23511">
    <property type="entry name" value="SYNAPTIC VESICLE GLYCOPROTEIN 2"/>
    <property type="match status" value="1"/>
</dbReference>
<name>A0ABU8WL53_9BURK</name>
<dbReference type="PANTHER" id="PTHR23511:SF34">
    <property type="entry name" value="SYNAPTIC VESICLE GLYCOPROTEIN 2"/>
    <property type="match status" value="1"/>
</dbReference>
<keyword evidence="6 7" id="KW-0472">Membrane</keyword>
<feature type="transmembrane region" description="Helical" evidence="7">
    <location>
        <begin position="104"/>
        <end position="127"/>
    </location>
</feature>
<dbReference type="InterPro" id="IPR005829">
    <property type="entry name" value="Sugar_transporter_CS"/>
</dbReference>
<dbReference type="EMBL" id="JBBKZT010000007">
    <property type="protein sequence ID" value="MEJ8848267.1"/>
    <property type="molecule type" value="Genomic_DNA"/>
</dbReference>
<feature type="transmembrane region" description="Helical" evidence="7">
    <location>
        <begin position="12"/>
        <end position="32"/>
    </location>
</feature>
<feature type="transmembrane region" description="Helical" evidence="7">
    <location>
        <begin position="371"/>
        <end position="396"/>
    </location>
</feature>
<evidence type="ECO:0000313" key="9">
    <source>
        <dbReference type="EMBL" id="MEJ8848267.1"/>
    </source>
</evidence>
<evidence type="ECO:0000259" key="8">
    <source>
        <dbReference type="PROSITE" id="PS50850"/>
    </source>
</evidence>
<organism evidence="9 10">
    <name type="scientific">Variovorax rhizosphaerae</name>
    <dbReference type="NCBI Taxonomy" id="1836200"/>
    <lineage>
        <taxon>Bacteria</taxon>
        <taxon>Pseudomonadati</taxon>
        <taxon>Pseudomonadota</taxon>
        <taxon>Betaproteobacteria</taxon>
        <taxon>Burkholderiales</taxon>
        <taxon>Comamonadaceae</taxon>
        <taxon>Variovorax</taxon>
    </lineage>
</organism>
<evidence type="ECO:0000256" key="1">
    <source>
        <dbReference type="ARBA" id="ARBA00004141"/>
    </source>
</evidence>
<dbReference type="Pfam" id="PF07690">
    <property type="entry name" value="MFS_1"/>
    <property type="match status" value="1"/>
</dbReference>
<feature type="transmembrane region" description="Helical" evidence="7">
    <location>
        <begin position="198"/>
        <end position="216"/>
    </location>
</feature>
<comment type="subcellular location">
    <subcellularLocation>
        <location evidence="1">Membrane</location>
        <topology evidence="1">Multi-pass membrane protein</topology>
    </subcellularLocation>
</comment>
<evidence type="ECO:0000256" key="7">
    <source>
        <dbReference type="SAM" id="Phobius"/>
    </source>
</evidence>
<evidence type="ECO:0000313" key="10">
    <source>
        <dbReference type="Proteomes" id="UP001385892"/>
    </source>
</evidence>
<feature type="transmembrane region" description="Helical" evidence="7">
    <location>
        <begin position="467"/>
        <end position="487"/>
    </location>
</feature>
<keyword evidence="10" id="KW-1185">Reference proteome</keyword>
<comment type="similarity">
    <text evidence="2">Belongs to the major facilitator superfamily. Sugar transporter (TC 2.A.1.1) family.</text>
</comment>
<dbReference type="Proteomes" id="UP001385892">
    <property type="component" value="Unassembled WGS sequence"/>
</dbReference>